<feature type="coiled-coil region" evidence="8">
    <location>
        <begin position="57"/>
        <end position="84"/>
    </location>
</feature>
<evidence type="ECO:0000256" key="5">
    <source>
        <dbReference type="ARBA" id="ARBA00023175"/>
    </source>
</evidence>
<evidence type="ECO:0000256" key="3">
    <source>
        <dbReference type="ARBA" id="ARBA00022741"/>
    </source>
</evidence>
<dbReference type="InterPro" id="IPR027417">
    <property type="entry name" value="P-loop_NTPase"/>
</dbReference>
<dbReference type="PROSITE" id="PS50067">
    <property type="entry name" value="KINESIN_MOTOR_2"/>
    <property type="match status" value="1"/>
</dbReference>
<keyword evidence="3 7" id="KW-0547">Nucleotide-binding</keyword>
<reference evidence="11" key="1">
    <citation type="submission" date="2025-08" db="UniProtKB">
        <authorList>
            <consortium name="RefSeq"/>
        </authorList>
    </citation>
    <scope>IDENTIFICATION</scope>
    <source>
        <tissue evidence="11">Whole body</tissue>
    </source>
</reference>
<dbReference type="Pfam" id="PF00225">
    <property type="entry name" value="Kinesin"/>
    <property type="match status" value="1"/>
</dbReference>
<dbReference type="GO" id="GO:0008017">
    <property type="term" value="F:microtubule binding"/>
    <property type="evidence" value="ECO:0007669"/>
    <property type="project" value="InterPro"/>
</dbReference>
<accession>A0A6J1QMY3</accession>
<evidence type="ECO:0000256" key="4">
    <source>
        <dbReference type="ARBA" id="ARBA00022840"/>
    </source>
</evidence>
<dbReference type="PANTHER" id="PTHR47972:SF45">
    <property type="entry name" value="PROTEIN CLARET SEGREGATIONAL"/>
    <property type="match status" value="1"/>
</dbReference>
<feature type="binding site" evidence="7">
    <location>
        <begin position="179"/>
        <end position="186"/>
    </location>
    <ligand>
        <name>ATP</name>
        <dbReference type="ChEBI" id="CHEBI:30616"/>
    </ligand>
</feature>
<keyword evidence="5 7" id="KW-0505">Motor protein</keyword>
<dbReference type="RefSeq" id="XP_024883804.1">
    <property type="nucleotide sequence ID" value="XM_025028036.1"/>
</dbReference>
<dbReference type="GO" id="GO:0003777">
    <property type="term" value="F:microtubule motor activity"/>
    <property type="evidence" value="ECO:0007669"/>
    <property type="project" value="InterPro"/>
</dbReference>
<evidence type="ECO:0000256" key="1">
    <source>
        <dbReference type="ARBA" id="ARBA00004245"/>
    </source>
</evidence>
<dbReference type="Gene3D" id="3.40.850.10">
    <property type="entry name" value="Kinesin motor domain"/>
    <property type="match status" value="1"/>
</dbReference>
<evidence type="ECO:0000259" key="9">
    <source>
        <dbReference type="PROSITE" id="PS50067"/>
    </source>
</evidence>
<dbReference type="GeneID" id="112462319"/>
<dbReference type="InterPro" id="IPR036961">
    <property type="entry name" value="Kinesin_motor_dom_sf"/>
</dbReference>
<evidence type="ECO:0000256" key="7">
    <source>
        <dbReference type="PROSITE-ProRule" id="PRU00283"/>
    </source>
</evidence>
<dbReference type="InterPro" id="IPR027640">
    <property type="entry name" value="Kinesin-like_fam"/>
</dbReference>
<comment type="subcellular location">
    <subcellularLocation>
        <location evidence="1">Cytoplasm</location>
        <location evidence="1">Cytoskeleton</location>
    </subcellularLocation>
</comment>
<evidence type="ECO:0000256" key="6">
    <source>
        <dbReference type="ARBA" id="ARBA00023212"/>
    </source>
</evidence>
<evidence type="ECO:0000256" key="2">
    <source>
        <dbReference type="ARBA" id="ARBA00022701"/>
    </source>
</evidence>
<dbReference type="PANTHER" id="PTHR47972">
    <property type="entry name" value="KINESIN-LIKE PROTEIN KLP-3"/>
    <property type="match status" value="1"/>
</dbReference>
<dbReference type="InterPro" id="IPR001752">
    <property type="entry name" value="Kinesin_motor_dom"/>
</dbReference>
<dbReference type="GO" id="GO:0005524">
    <property type="term" value="F:ATP binding"/>
    <property type="evidence" value="ECO:0007669"/>
    <property type="project" value="UniProtKB-UniRule"/>
</dbReference>
<dbReference type="SMART" id="SM00129">
    <property type="entry name" value="KISc"/>
    <property type="match status" value="1"/>
</dbReference>
<keyword evidence="2" id="KW-0493">Microtubule</keyword>
<evidence type="ECO:0000256" key="8">
    <source>
        <dbReference type="SAM" id="Coils"/>
    </source>
</evidence>
<dbReference type="AlphaFoldDB" id="A0A6J1QMY3"/>
<organism evidence="10 11">
    <name type="scientific">Temnothorax curvispinosus</name>
    <dbReference type="NCBI Taxonomy" id="300111"/>
    <lineage>
        <taxon>Eukaryota</taxon>
        <taxon>Metazoa</taxon>
        <taxon>Ecdysozoa</taxon>
        <taxon>Arthropoda</taxon>
        <taxon>Hexapoda</taxon>
        <taxon>Insecta</taxon>
        <taxon>Pterygota</taxon>
        <taxon>Neoptera</taxon>
        <taxon>Endopterygota</taxon>
        <taxon>Hymenoptera</taxon>
        <taxon>Apocrita</taxon>
        <taxon>Aculeata</taxon>
        <taxon>Formicoidea</taxon>
        <taxon>Formicidae</taxon>
        <taxon>Myrmicinae</taxon>
        <taxon>Temnothorax</taxon>
    </lineage>
</organism>
<dbReference type="GO" id="GO:0007018">
    <property type="term" value="P:microtubule-based movement"/>
    <property type="evidence" value="ECO:0007669"/>
    <property type="project" value="InterPro"/>
</dbReference>
<feature type="domain" description="Kinesin motor" evidence="9">
    <location>
        <begin position="98"/>
        <end position="421"/>
    </location>
</feature>
<sequence>MDDLTNVDLNNIGHLGLIDPNDIDLTNMNLLEAQGQFNTILLSDISNLIDAMDCKKCVEKEELLKEAKKKLDVQKEIIDKMVKERRTLHNVILELKGNIRVCCRVRPRTPKETEQMKALCDISFIDDCTIEIGKSEIYQKFSFDKIFAPNASQADVFEELSLLVQSALEGYNVCVFACGQTGSGKTYTMEGERGSQTDEGIIPRTVHYIFEEIKNMELLGWEYRIEASFLEIYNEHIVDLLDITPKPHEIQMVPDKDGDLYVTNLKIEEIHSPDELHECLRTVQRNRAAIASTQSNERSSKSHSVVRIRLIGTHVTKQEESIGNLNLVDLAGSEHLKTEEAVRTAETKNINKSLANLGKVILALLKKQEHIPYKKSKLTHLLMPSLGGNSKTLMLLNVSPLDECYNETLNSLIFASKISNCKTGNVNE</sequence>
<evidence type="ECO:0000313" key="10">
    <source>
        <dbReference type="Proteomes" id="UP000504618"/>
    </source>
</evidence>
<keyword evidence="4 7" id="KW-0067">ATP-binding</keyword>
<proteinExistence type="inferred from homology"/>
<dbReference type="SUPFAM" id="SSF52540">
    <property type="entry name" value="P-loop containing nucleoside triphosphate hydrolases"/>
    <property type="match status" value="1"/>
</dbReference>
<comment type="similarity">
    <text evidence="7">Belongs to the TRAFAC class myosin-kinesin ATPase superfamily. Kinesin family.</text>
</comment>
<gene>
    <name evidence="11" type="primary">LOC112462319</name>
</gene>
<dbReference type="PRINTS" id="PR00380">
    <property type="entry name" value="KINESINHEAVY"/>
</dbReference>
<name>A0A6J1QMY3_9HYME</name>
<keyword evidence="6" id="KW-0963">Cytoplasm</keyword>
<keyword evidence="10" id="KW-1185">Reference proteome</keyword>
<protein>
    <submittedName>
        <fullName evidence="11">Protein claret segregational-like</fullName>
    </submittedName>
</protein>
<dbReference type="OrthoDB" id="3176171at2759"/>
<evidence type="ECO:0000313" key="11">
    <source>
        <dbReference type="RefSeq" id="XP_024883804.1"/>
    </source>
</evidence>
<dbReference type="GO" id="GO:0005874">
    <property type="term" value="C:microtubule"/>
    <property type="evidence" value="ECO:0007669"/>
    <property type="project" value="UniProtKB-KW"/>
</dbReference>
<keyword evidence="6" id="KW-0206">Cytoskeleton</keyword>
<dbReference type="Proteomes" id="UP000504618">
    <property type="component" value="Unplaced"/>
</dbReference>
<keyword evidence="8" id="KW-0175">Coiled coil</keyword>